<proteinExistence type="predicted"/>
<dbReference type="InterPro" id="IPR038084">
    <property type="entry name" value="PduO/GlcC-like_sf"/>
</dbReference>
<dbReference type="InterPro" id="IPR005624">
    <property type="entry name" value="PduO/GlcC-like"/>
</dbReference>
<protein>
    <submittedName>
        <fullName evidence="1">DNA polymerase III subunit delta</fullName>
    </submittedName>
</protein>
<dbReference type="InterPro" id="IPR052517">
    <property type="entry name" value="GlcG_carb_metab_protein"/>
</dbReference>
<dbReference type="PANTHER" id="PTHR34309">
    <property type="entry name" value="SLR1406 PROTEIN"/>
    <property type="match status" value="1"/>
</dbReference>
<sequence length="138" mass="14231">MTEVTLDVATEIIEASENHVGESDVPPMCIAVMDEGGNLVGFHRMDGALLASIDIAQNKAYSAVSLKLDTETIHEASQPGESLYGIGETNDGRIITFGGGLPLEDDEGTVVGGIGVSGGSVEEDVEVAHAGLEAFENG</sequence>
<dbReference type="Gene3D" id="3.30.450.150">
    <property type="entry name" value="Haem-degrading domain"/>
    <property type="match status" value="1"/>
</dbReference>
<dbReference type="Proteomes" id="UP000766904">
    <property type="component" value="Unassembled WGS sequence"/>
</dbReference>
<evidence type="ECO:0000313" key="1">
    <source>
        <dbReference type="EMBL" id="TYL35939.1"/>
    </source>
</evidence>
<dbReference type="AlphaFoldDB" id="A0A8J8Q1B8"/>
<dbReference type="Pfam" id="PF03928">
    <property type="entry name" value="HbpS-like"/>
    <property type="match status" value="1"/>
</dbReference>
<keyword evidence="2" id="KW-1185">Reference proteome</keyword>
<gene>
    <name evidence="1" type="ORF">CV102_25015</name>
</gene>
<dbReference type="OrthoDB" id="23563at2157"/>
<organism evidence="1 2">
    <name type="scientific">Natronococcus pandeyae</name>
    <dbReference type="NCBI Taxonomy" id="2055836"/>
    <lineage>
        <taxon>Archaea</taxon>
        <taxon>Methanobacteriati</taxon>
        <taxon>Methanobacteriota</taxon>
        <taxon>Stenosarchaea group</taxon>
        <taxon>Halobacteria</taxon>
        <taxon>Halobacteriales</taxon>
        <taxon>Natrialbaceae</taxon>
        <taxon>Natronococcus</taxon>
    </lineage>
</organism>
<name>A0A8J8Q1B8_9EURY</name>
<accession>A0A8J8Q1B8</accession>
<dbReference type="EMBL" id="PHNJ01000026">
    <property type="protein sequence ID" value="TYL35939.1"/>
    <property type="molecule type" value="Genomic_DNA"/>
</dbReference>
<reference evidence="1" key="1">
    <citation type="submission" date="2017-11" db="EMBL/GenBank/DDBJ databases">
        <authorList>
            <person name="Kajale S.C."/>
            <person name="Sharma A."/>
        </authorList>
    </citation>
    <scope>NUCLEOTIDE SEQUENCE</scope>
    <source>
        <strain evidence="1">LS1_42</strain>
    </source>
</reference>
<dbReference type="RefSeq" id="WP_148860689.1">
    <property type="nucleotide sequence ID" value="NZ_PHNJ01000026.1"/>
</dbReference>
<evidence type="ECO:0000313" key="2">
    <source>
        <dbReference type="Proteomes" id="UP000766904"/>
    </source>
</evidence>
<dbReference type="PANTHER" id="PTHR34309:SF1">
    <property type="entry name" value="PROTEIN GLCG"/>
    <property type="match status" value="1"/>
</dbReference>
<dbReference type="SUPFAM" id="SSF143744">
    <property type="entry name" value="GlcG-like"/>
    <property type="match status" value="1"/>
</dbReference>
<comment type="caution">
    <text evidence="1">The sequence shown here is derived from an EMBL/GenBank/DDBJ whole genome shotgun (WGS) entry which is preliminary data.</text>
</comment>